<dbReference type="GeneTree" id="ENSGT00940000163515"/>
<evidence type="ECO:0000256" key="1">
    <source>
        <dbReference type="ARBA" id="ARBA00005277"/>
    </source>
</evidence>
<proteinExistence type="inferred from homology"/>
<dbReference type="PANTHER" id="PTHR46449">
    <property type="entry name" value="ZGC:158260"/>
    <property type="match status" value="1"/>
</dbReference>
<reference evidence="2" key="2">
    <citation type="submission" date="2025-08" db="UniProtKB">
        <authorList>
            <consortium name="Ensembl"/>
        </authorList>
    </citation>
    <scope>IDENTIFICATION</scope>
</reference>
<dbReference type="Pfam" id="PF14642">
    <property type="entry name" value="FAM47"/>
    <property type="match status" value="1"/>
</dbReference>
<sequence length="405" mass="47374">MSDNRWFRPWVLEPMPLGMNCKPWYLDKLPSKCLAKYKNKMLEFPTSLNSRRWILVKEGLDDFRKGCPPCEGLITRGAHKSFLPMISHKGPPPAPKTSWRKPCKDSRLLSTYTQNRIARKMYVDSIEASLTPHPLASFLNLEEDLPADLLLKVLKVLDPERKIDDDTWAYCEGDRKRTREPMKLCKYPPKKALLGPPKCRTTNPDGLPLEETSLDELPEPPPIEEIPKGISDFCEWVATFGDLGVDEQFIINRFDFDTEYKPIFEHLHMKKITQVCSDLKITVGLSEKEERKFITEERDIQRKLQKPPNPYKPNWVKMRYGAWYLKPKLWKKLMNDEPLIDPKVLLEAEARLSKPDILDDLYGTIAFKDFIRSKGYRMPEFLARIFKRKGWTYDSVKTPMEHIMK</sequence>
<evidence type="ECO:0000313" key="3">
    <source>
        <dbReference type="Proteomes" id="UP000005225"/>
    </source>
</evidence>
<dbReference type="GO" id="GO:0000785">
    <property type="term" value="C:chromatin"/>
    <property type="evidence" value="ECO:0007669"/>
    <property type="project" value="TreeGrafter"/>
</dbReference>
<reference evidence="2" key="3">
    <citation type="submission" date="2025-09" db="UniProtKB">
        <authorList>
            <consortium name="Ensembl"/>
        </authorList>
    </citation>
    <scope>IDENTIFICATION</scope>
</reference>
<reference evidence="3" key="1">
    <citation type="submission" date="2011-03" db="EMBL/GenBank/DDBJ databases">
        <title>Version 3 of the genome sequence of Otolemur garnettii (Bushbaby).</title>
        <authorList>
            <consortium name="The Broad Institute Genome Sequencing Platform"/>
            <person name="Di Palma F."/>
            <person name="Johnson J."/>
            <person name="Lander E.S."/>
            <person name="Lindblad-Toh K."/>
            <person name="Jaffe D.B."/>
            <person name="Gnerre S."/>
            <person name="MacCallum I."/>
            <person name="Przybylski D."/>
            <person name="Ribeiro F.J."/>
            <person name="Burton J.N."/>
            <person name="Walker B.J."/>
            <person name="Sharpe T."/>
            <person name="Hall G."/>
        </authorList>
    </citation>
    <scope>NUCLEOTIDE SEQUENCE [LARGE SCALE GENOMIC DNA]</scope>
</reference>
<name>H0XZF6_OTOGA</name>
<dbReference type="EMBL" id="AAQR03187940">
    <property type="status" value="NOT_ANNOTATED_CDS"/>
    <property type="molecule type" value="Genomic_DNA"/>
</dbReference>
<dbReference type="GO" id="GO:0045815">
    <property type="term" value="P:transcription initiation-coupled chromatin remodeling"/>
    <property type="evidence" value="ECO:0007669"/>
    <property type="project" value="TreeGrafter"/>
</dbReference>
<dbReference type="OMA" id="IMNIELY"/>
<dbReference type="eggNOG" id="ENOG502QRUF">
    <property type="taxonomic scope" value="Eukaryota"/>
</dbReference>
<dbReference type="PANTHER" id="PTHR46449:SF1">
    <property type="entry name" value="FAMILY WITH SEQUENCE SIMILARITY 47, MEMBER A-RELATED"/>
    <property type="match status" value="1"/>
</dbReference>
<dbReference type="InterPro" id="IPR032743">
    <property type="entry name" value="FAM47"/>
</dbReference>
<dbReference type="HOGENOM" id="CLU_055231_0_0_1"/>
<dbReference type="AlphaFoldDB" id="H0XZF6"/>
<dbReference type="Proteomes" id="UP000005225">
    <property type="component" value="Unassembled WGS sequence"/>
</dbReference>
<dbReference type="Ensembl" id="ENSOGAT00000026597.1">
    <property type="protein sequence ID" value="ENSOGAP00000021499.1"/>
    <property type="gene ID" value="ENSOGAG00000029398.1"/>
</dbReference>
<accession>H0XZF6</accession>
<protein>
    <recommendedName>
        <fullName evidence="4">Family with sequence similarity 47 member E</fullName>
    </recommendedName>
</protein>
<evidence type="ECO:0000313" key="2">
    <source>
        <dbReference type="Ensembl" id="ENSOGAP00000021499.1"/>
    </source>
</evidence>
<keyword evidence="3" id="KW-1185">Reference proteome</keyword>
<evidence type="ECO:0008006" key="4">
    <source>
        <dbReference type="Google" id="ProtNLM"/>
    </source>
</evidence>
<comment type="similarity">
    <text evidence="1">Belongs to the FAM47 family.</text>
</comment>
<organism evidence="2 3">
    <name type="scientific">Otolemur garnettii</name>
    <name type="common">Small-eared galago</name>
    <name type="synonym">Garnett's greater bushbaby</name>
    <dbReference type="NCBI Taxonomy" id="30611"/>
    <lineage>
        <taxon>Eukaryota</taxon>
        <taxon>Metazoa</taxon>
        <taxon>Chordata</taxon>
        <taxon>Craniata</taxon>
        <taxon>Vertebrata</taxon>
        <taxon>Euteleostomi</taxon>
        <taxon>Mammalia</taxon>
        <taxon>Eutheria</taxon>
        <taxon>Euarchontoglires</taxon>
        <taxon>Primates</taxon>
        <taxon>Strepsirrhini</taxon>
        <taxon>Lorisiformes</taxon>
        <taxon>Galagidae</taxon>
        <taxon>Otolemur</taxon>
    </lineage>
</organism>
<dbReference type="InParanoid" id="H0XZF6"/>